<sequence>MICLRSSSSRCLARRSSISLSLAAVSTGRAPPKMAADALAGAGATGAAAAAASLAGASTGTERGLSCSFLRSLGPESWSRSEGWSSDRYRSRLSRSSR</sequence>
<feature type="region of interest" description="Disordered" evidence="1">
    <location>
        <begin position="73"/>
        <end position="98"/>
    </location>
</feature>
<dbReference type="AlphaFoldDB" id="A0A6B0UED0"/>
<organism evidence="2">
    <name type="scientific">Ixodes ricinus</name>
    <name type="common">Common tick</name>
    <name type="synonym">Acarus ricinus</name>
    <dbReference type="NCBI Taxonomy" id="34613"/>
    <lineage>
        <taxon>Eukaryota</taxon>
        <taxon>Metazoa</taxon>
        <taxon>Ecdysozoa</taxon>
        <taxon>Arthropoda</taxon>
        <taxon>Chelicerata</taxon>
        <taxon>Arachnida</taxon>
        <taxon>Acari</taxon>
        <taxon>Parasitiformes</taxon>
        <taxon>Ixodida</taxon>
        <taxon>Ixodoidea</taxon>
        <taxon>Ixodidae</taxon>
        <taxon>Ixodinae</taxon>
        <taxon>Ixodes</taxon>
    </lineage>
</organism>
<evidence type="ECO:0000256" key="1">
    <source>
        <dbReference type="SAM" id="MobiDB-lite"/>
    </source>
</evidence>
<protein>
    <submittedName>
        <fullName evidence="2">Putative secreted protein</fullName>
    </submittedName>
</protein>
<dbReference type="EMBL" id="GIFC01005647">
    <property type="protein sequence ID" value="MXU87730.1"/>
    <property type="molecule type" value="Transcribed_RNA"/>
</dbReference>
<accession>A0A6B0UED0</accession>
<evidence type="ECO:0000313" key="2">
    <source>
        <dbReference type="EMBL" id="MXU87730.1"/>
    </source>
</evidence>
<proteinExistence type="predicted"/>
<reference evidence="2" key="1">
    <citation type="submission" date="2019-12" db="EMBL/GenBank/DDBJ databases">
        <title>An insight into the sialome of adult female Ixodes ricinus ticks feeding for 6 days.</title>
        <authorList>
            <person name="Perner J."/>
            <person name="Ribeiro J.M.C."/>
        </authorList>
    </citation>
    <scope>NUCLEOTIDE SEQUENCE</scope>
    <source>
        <strain evidence="2">Semi-engorged</strain>
        <tissue evidence="2">Salivary glands</tissue>
    </source>
</reference>
<name>A0A6B0UED0_IXORI</name>